<dbReference type="Gene3D" id="6.10.340.10">
    <property type="match status" value="1"/>
</dbReference>
<dbReference type="PANTHER" id="PTHR44936:SF9">
    <property type="entry name" value="SENSOR PROTEIN CREC"/>
    <property type="match status" value="1"/>
</dbReference>
<dbReference type="SUPFAM" id="SSF55874">
    <property type="entry name" value="ATPase domain of HSP90 chaperone/DNA topoisomerase II/histidine kinase"/>
    <property type="match status" value="1"/>
</dbReference>
<dbReference type="PROSITE" id="PS50885">
    <property type="entry name" value="HAMP"/>
    <property type="match status" value="1"/>
</dbReference>
<evidence type="ECO:0000256" key="9">
    <source>
        <dbReference type="ARBA" id="ARBA00022840"/>
    </source>
</evidence>
<evidence type="ECO:0000256" key="4">
    <source>
        <dbReference type="ARBA" id="ARBA00022553"/>
    </source>
</evidence>
<evidence type="ECO:0000256" key="2">
    <source>
        <dbReference type="ARBA" id="ARBA00004370"/>
    </source>
</evidence>
<evidence type="ECO:0000256" key="5">
    <source>
        <dbReference type="ARBA" id="ARBA00022679"/>
    </source>
</evidence>
<keyword evidence="10" id="KW-0472">Membrane</keyword>
<evidence type="ECO:0000256" key="10">
    <source>
        <dbReference type="ARBA" id="ARBA00022989"/>
    </source>
</evidence>
<evidence type="ECO:0000313" key="14">
    <source>
        <dbReference type="EMBL" id="MFC1414603.1"/>
    </source>
</evidence>
<comment type="caution">
    <text evidence="14">The sequence shown here is derived from an EMBL/GenBank/DDBJ whole genome shotgun (WGS) entry which is preliminary data.</text>
</comment>
<keyword evidence="7" id="KW-0547">Nucleotide-binding</keyword>
<dbReference type="CDD" id="cd06225">
    <property type="entry name" value="HAMP"/>
    <property type="match status" value="1"/>
</dbReference>
<dbReference type="SMART" id="SM00387">
    <property type="entry name" value="HATPase_c"/>
    <property type="match status" value="1"/>
</dbReference>
<protein>
    <recommendedName>
        <fullName evidence="3">histidine kinase</fullName>
        <ecNumber evidence="3">2.7.13.3</ecNumber>
    </recommendedName>
</protein>
<dbReference type="InterPro" id="IPR003594">
    <property type="entry name" value="HATPase_dom"/>
</dbReference>
<sequence>MTAIVLVPVLTAMAFAGLRVKDQLDLADAAAQNEKVAILVRDATTVADDMQTERDLAVIPQMQGIQNDAGLLAARKQTNTDIALMNVDAAKVKPDLQITTDLGAFNSQVTKSLGDLRSKGNDVRSKTFDPVDTEVLYSNIYLGLLGLDNELGFGDKNLNSRGRELYTLSLEKESTATERNLVTIALMYDKMPADLAVAIQVANRLTATTVGQFQLAGVPADVALYKKTVIGQDIDAQENTLVGMIGAKSLKSSGITAPSWYDTATVRIKQIRKVETTVTDQIVADAKQAQSDADRQALTITAEALALMLVAGILVYLMGRSMVRGMRTLRDSAQDIAAERLPDLVRKLSKTDPERVDTTVQPIPLTGRDEIGEVARAFDDVHREAIRLAAEQALLRGNVNAIFTNLSRRSQGLIERQLGLITELENNEADPDQLESLFKLDHLATRMRRNGENLLVLAGESAGREWADPIPLVDVLRAAASEVEQYERIELSGIPETDVIGPAVTDMVHLLAELLENATTFSSPQTRVRVTATRLPDQRVLVEIHDKGIGLTAEDFAAINSKLADPPTVDASVSRQMGLFVVGRLAERHGIRVQLRPSGESAGTTSLVMVPDHLTQVPRISEPEEQFTVSRIYGEPENGTYADPDDRTASELGFDDSRYERPVAEVGAGPDLMQRTMRLGQRREQAALEPAAQEAAAQQAAAQQAAAEQQAPAQGYQEPYQAEPYEPYVPEFDERAFDQAFGGPQQGYPEAPYPAAYPTPDPFASQDPYPAQGYGAQQQYGAEQYEHQQYQQYQPEAEPQYGHPYYAEPPQSAPAPAPASEAPVAPQPPAPRPASTTPPALPQRPSSAPAPAANGSFGTLPTRRPGQALGGGRAIGDREAGERPNWFTGAREEEDDQAQAAPSAPVPTAPAATAAEPATGGTTPAGLPRRVPRQNLLPGNVAEPSTAAPAASPQLSRSPEEVRGRLTNLRRGIQQGHNAGDAPSPDQHGGADLFGSPNHPER</sequence>
<dbReference type="SMART" id="SM00304">
    <property type="entry name" value="HAMP"/>
    <property type="match status" value="1"/>
</dbReference>
<feature type="region of interest" description="Disordered" evidence="12">
    <location>
        <begin position="633"/>
        <end position="661"/>
    </location>
</feature>
<feature type="compositionally biased region" description="Pro residues" evidence="12">
    <location>
        <begin position="751"/>
        <end position="761"/>
    </location>
</feature>
<keyword evidence="11" id="KW-0902">Two-component regulatory system</keyword>
<evidence type="ECO:0000256" key="8">
    <source>
        <dbReference type="ARBA" id="ARBA00022777"/>
    </source>
</evidence>
<dbReference type="InterPro" id="IPR003660">
    <property type="entry name" value="HAMP_dom"/>
</dbReference>
<dbReference type="Gene3D" id="3.30.565.10">
    <property type="entry name" value="Histidine kinase-like ATPase, C-terminal domain"/>
    <property type="match status" value="1"/>
</dbReference>
<keyword evidence="8" id="KW-0418">Kinase</keyword>
<evidence type="ECO:0000256" key="3">
    <source>
        <dbReference type="ARBA" id="ARBA00012438"/>
    </source>
</evidence>
<feature type="compositionally biased region" description="Low complexity" evidence="12">
    <location>
        <begin position="942"/>
        <end position="956"/>
    </location>
</feature>
<evidence type="ECO:0000313" key="15">
    <source>
        <dbReference type="Proteomes" id="UP001592582"/>
    </source>
</evidence>
<dbReference type="Pfam" id="PF08376">
    <property type="entry name" value="NIT"/>
    <property type="match status" value="1"/>
</dbReference>
<comment type="subcellular location">
    <subcellularLocation>
        <location evidence="2">Membrane</location>
    </subcellularLocation>
</comment>
<dbReference type="EMBL" id="JBHEZX010000025">
    <property type="protein sequence ID" value="MFC1414603.1"/>
    <property type="molecule type" value="Genomic_DNA"/>
</dbReference>
<comment type="catalytic activity">
    <reaction evidence="1">
        <text>ATP + protein L-histidine = ADP + protein N-phospho-L-histidine.</text>
        <dbReference type="EC" id="2.7.13.3"/>
    </reaction>
</comment>
<proteinExistence type="predicted"/>
<dbReference type="PANTHER" id="PTHR44936">
    <property type="entry name" value="SENSOR PROTEIN CREC"/>
    <property type="match status" value="1"/>
</dbReference>
<evidence type="ECO:0000256" key="7">
    <source>
        <dbReference type="ARBA" id="ARBA00022741"/>
    </source>
</evidence>
<dbReference type="RefSeq" id="WP_380518403.1">
    <property type="nucleotide sequence ID" value="NZ_JBHEZX010000025.1"/>
</dbReference>
<feature type="compositionally biased region" description="Low complexity" evidence="12">
    <location>
        <begin position="833"/>
        <end position="853"/>
    </location>
</feature>
<dbReference type="Pfam" id="PF00672">
    <property type="entry name" value="HAMP"/>
    <property type="match status" value="1"/>
</dbReference>
<keyword evidence="6" id="KW-0812">Transmembrane</keyword>
<keyword evidence="4" id="KW-0597">Phosphoprotein</keyword>
<feature type="compositionally biased region" description="Basic and acidic residues" evidence="12">
    <location>
        <begin position="644"/>
        <end position="661"/>
    </location>
</feature>
<feature type="compositionally biased region" description="Low complexity" evidence="12">
    <location>
        <begin position="909"/>
        <end position="928"/>
    </location>
</feature>
<keyword evidence="9" id="KW-0067">ATP-binding</keyword>
<dbReference type="InterPro" id="IPR036890">
    <property type="entry name" value="HATPase_C_sf"/>
</dbReference>
<evidence type="ECO:0000256" key="11">
    <source>
        <dbReference type="ARBA" id="ARBA00023012"/>
    </source>
</evidence>
<feature type="domain" description="HAMP" evidence="13">
    <location>
        <begin position="320"/>
        <end position="390"/>
    </location>
</feature>
<keyword evidence="15" id="KW-1185">Reference proteome</keyword>
<feature type="region of interest" description="Disordered" evidence="12">
    <location>
        <begin position="681"/>
        <end position="715"/>
    </location>
</feature>
<organism evidence="14 15">
    <name type="scientific">Streptacidiphilus alkalitolerans</name>
    <dbReference type="NCBI Taxonomy" id="3342712"/>
    <lineage>
        <taxon>Bacteria</taxon>
        <taxon>Bacillati</taxon>
        <taxon>Actinomycetota</taxon>
        <taxon>Actinomycetes</taxon>
        <taxon>Kitasatosporales</taxon>
        <taxon>Streptomycetaceae</taxon>
        <taxon>Streptacidiphilus</taxon>
    </lineage>
</organism>
<keyword evidence="10" id="KW-1133">Transmembrane helix</keyword>
<evidence type="ECO:0000256" key="12">
    <source>
        <dbReference type="SAM" id="MobiDB-lite"/>
    </source>
</evidence>
<evidence type="ECO:0000259" key="13">
    <source>
        <dbReference type="PROSITE" id="PS50885"/>
    </source>
</evidence>
<keyword evidence="5" id="KW-0808">Transferase</keyword>
<dbReference type="EC" id="2.7.13.3" evidence="3"/>
<dbReference type="Pfam" id="PF02518">
    <property type="entry name" value="HATPase_c"/>
    <property type="match status" value="1"/>
</dbReference>
<evidence type="ECO:0000256" key="6">
    <source>
        <dbReference type="ARBA" id="ARBA00022692"/>
    </source>
</evidence>
<dbReference type="InterPro" id="IPR050980">
    <property type="entry name" value="2C_sensor_his_kinase"/>
</dbReference>
<evidence type="ECO:0000256" key="1">
    <source>
        <dbReference type="ARBA" id="ARBA00000085"/>
    </source>
</evidence>
<feature type="compositionally biased region" description="Low complexity" evidence="12">
    <location>
        <begin position="768"/>
        <end position="810"/>
    </location>
</feature>
<dbReference type="Proteomes" id="UP001592582">
    <property type="component" value="Unassembled WGS sequence"/>
</dbReference>
<name>A0ABV6VLN7_9ACTN</name>
<gene>
    <name evidence="14" type="ORF">ACEZDG_35625</name>
</gene>
<reference evidence="14 15" key="1">
    <citation type="submission" date="2024-09" db="EMBL/GenBank/DDBJ databases">
        <authorList>
            <person name="Lee S.D."/>
        </authorList>
    </citation>
    <scope>NUCLEOTIDE SEQUENCE [LARGE SCALE GENOMIC DNA]</scope>
    <source>
        <strain evidence="14 15">N1-1</strain>
    </source>
</reference>
<feature type="region of interest" description="Disordered" evidence="12">
    <location>
        <begin position="731"/>
        <end position="1002"/>
    </location>
</feature>
<feature type="compositionally biased region" description="Low complexity" evidence="12">
    <location>
        <begin position="687"/>
        <end position="715"/>
    </location>
</feature>
<dbReference type="InterPro" id="IPR013587">
    <property type="entry name" value="Nitrate/nitrite_sensing"/>
</dbReference>
<accession>A0ABV6VLN7</accession>